<feature type="domain" description="Smf/DprA SLOG" evidence="2">
    <location>
        <begin position="84"/>
        <end position="294"/>
    </location>
</feature>
<evidence type="ECO:0000259" key="3">
    <source>
        <dbReference type="Pfam" id="PF17782"/>
    </source>
</evidence>
<reference evidence="4 5" key="1">
    <citation type="submission" date="2018-03" db="EMBL/GenBank/DDBJ databases">
        <title>Genomic Encyclopedia of Archaeal and Bacterial Type Strains, Phase II (KMG-II): from individual species to whole genera.</title>
        <authorList>
            <person name="Goeker M."/>
        </authorList>
    </citation>
    <scope>NUCLEOTIDE SEQUENCE [LARGE SCALE GENOMIC DNA]</scope>
    <source>
        <strain evidence="4 5">DSM 100214</strain>
    </source>
</reference>
<evidence type="ECO:0000259" key="2">
    <source>
        <dbReference type="Pfam" id="PF02481"/>
    </source>
</evidence>
<protein>
    <submittedName>
        <fullName evidence="4">DNA processing protein</fullName>
    </submittedName>
</protein>
<name>A0A2V3PM09_9BACT</name>
<dbReference type="Pfam" id="PF17782">
    <property type="entry name" value="WHD_DprA"/>
    <property type="match status" value="1"/>
</dbReference>
<sequence length="371" mass="41148">MNIDSTKLLYQIALTQIEGVGDILARNLIDTIGSPEEIFTSAKKTLITVKGISTYLADAVLNSKVLERAEKELLFVQKNNIQTYFYTDSDYCNRLKECIDAPILLYYKGKADLNATKIVSIVGTRKSTNYGNDFCEEFLEDLSSAFPNILIVSGLAYGIDIQAHKSALKHNLPTVGVLAHGLDRIYPSGHRKTAVEMLERGGLLTEFPSETEPDRFNFVRRNRIVAGMSDATIVVQSDSKGGSLITAEMANSYNRDVFSLPGRVTDKESVGCNMLIEDNRAILLQSADSFIKHMQWDVNKQISKPKQRQLFLDLSDDEQAVYDLLAATESLHINLIANQIGIPVSNLLSTLLTMEMKGIVRTIPGGSYQLL</sequence>
<dbReference type="InterPro" id="IPR036388">
    <property type="entry name" value="WH-like_DNA-bd_sf"/>
</dbReference>
<dbReference type="Pfam" id="PF02481">
    <property type="entry name" value="DNA_processg_A"/>
    <property type="match status" value="1"/>
</dbReference>
<dbReference type="SUPFAM" id="SSF47781">
    <property type="entry name" value="RuvA domain 2-like"/>
    <property type="match status" value="1"/>
</dbReference>
<dbReference type="InterPro" id="IPR041614">
    <property type="entry name" value="DprA_WH"/>
</dbReference>
<evidence type="ECO:0000313" key="5">
    <source>
        <dbReference type="Proteomes" id="UP000247973"/>
    </source>
</evidence>
<accession>A0A2V3PM09</accession>
<evidence type="ECO:0000313" key="4">
    <source>
        <dbReference type="EMBL" id="PXV60939.1"/>
    </source>
</evidence>
<feature type="domain" description="DprA winged helix" evidence="3">
    <location>
        <begin position="313"/>
        <end position="366"/>
    </location>
</feature>
<dbReference type="Proteomes" id="UP000247973">
    <property type="component" value="Unassembled WGS sequence"/>
</dbReference>
<dbReference type="InterPro" id="IPR057666">
    <property type="entry name" value="DrpA_SLOG"/>
</dbReference>
<dbReference type="Pfam" id="PF14520">
    <property type="entry name" value="HHH_5"/>
    <property type="match status" value="1"/>
</dbReference>
<dbReference type="RefSeq" id="WP_110312000.1">
    <property type="nucleotide sequence ID" value="NZ_QICL01000028.1"/>
</dbReference>
<dbReference type="NCBIfam" id="TIGR00732">
    <property type="entry name" value="dprA"/>
    <property type="match status" value="1"/>
</dbReference>
<dbReference type="Gene3D" id="1.10.10.10">
    <property type="entry name" value="Winged helix-like DNA-binding domain superfamily/Winged helix DNA-binding domain"/>
    <property type="match status" value="1"/>
</dbReference>
<dbReference type="InterPro" id="IPR003488">
    <property type="entry name" value="DprA"/>
</dbReference>
<comment type="similarity">
    <text evidence="1">Belongs to the DprA/Smf family.</text>
</comment>
<dbReference type="OrthoDB" id="9785707at2"/>
<proteinExistence type="inferred from homology"/>
<dbReference type="PANTHER" id="PTHR43022">
    <property type="entry name" value="PROTEIN SMF"/>
    <property type="match status" value="1"/>
</dbReference>
<keyword evidence="5" id="KW-1185">Reference proteome</keyword>
<organism evidence="4 5">
    <name type="scientific">Dysgonomonas alginatilytica</name>
    <dbReference type="NCBI Taxonomy" id="1605892"/>
    <lineage>
        <taxon>Bacteria</taxon>
        <taxon>Pseudomonadati</taxon>
        <taxon>Bacteroidota</taxon>
        <taxon>Bacteroidia</taxon>
        <taxon>Bacteroidales</taxon>
        <taxon>Dysgonomonadaceae</taxon>
        <taxon>Dysgonomonas</taxon>
    </lineage>
</organism>
<dbReference type="EMBL" id="QICL01000028">
    <property type="protein sequence ID" value="PXV60939.1"/>
    <property type="molecule type" value="Genomic_DNA"/>
</dbReference>
<comment type="caution">
    <text evidence="4">The sequence shown here is derived from an EMBL/GenBank/DDBJ whole genome shotgun (WGS) entry which is preliminary data.</text>
</comment>
<evidence type="ECO:0000256" key="1">
    <source>
        <dbReference type="ARBA" id="ARBA00006525"/>
    </source>
</evidence>
<dbReference type="Gene3D" id="3.40.50.450">
    <property type="match status" value="1"/>
</dbReference>
<dbReference type="AlphaFoldDB" id="A0A2V3PM09"/>
<dbReference type="PANTHER" id="PTHR43022:SF1">
    <property type="entry name" value="PROTEIN SMF"/>
    <property type="match status" value="1"/>
</dbReference>
<dbReference type="GO" id="GO:0009294">
    <property type="term" value="P:DNA-mediated transformation"/>
    <property type="evidence" value="ECO:0007669"/>
    <property type="project" value="InterPro"/>
</dbReference>
<dbReference type="SUPFAM" id="SSF102405">
    <property type="entry name" value="MCP/YpsA-like"/>
    <property type="match status" value="1"/>
</dbReference>
<dbReference type="InterPro" id="IPR010994">
    <property type="entry name" value="RuvA_2-like"/>
</dbReference>
<gene>
    <name evidence="4" type="ORF">CLV62_12827</name>
</gene>